<evidence type="ECO:0000313" key="2">
    <source>
        <dbReference type="EMBL" id="RDD80385.1"/>
    </source>
</evidence>
<organism evidence="2 3">
    <name type="scientific">Dyella tabacisoli</name>
    <dbReference type="NCBI Taxonomy" id="2282381"/>
    <lineage>
        <taxon>Bacteria</taxon>
        <taxon>Pseudomonadati</taxon>
        <taxon>Pseudomonadota</taxon>
        <taxon>Gammaproteobacteria</taxon>
        <taxon>Lysobacterales</taxon>
        <taxon>Rhodanobacteraceae</taxon>
        <taxon>Dyella</taxon>
    </lineage>
</organism>
<keyword evidence="3" id="KW-1185">Reference proteome</keyword>
<evidence type="ECO:0000313" key="3">
    <source>
        <dbReference type="Proteomes" id="UP000253782"/>
    </source>
</evidence>
<evidence type="ECO:0000259" key="1">
    <source>
        <dbReference type="Pfam" id="PF20026"/>
    </source>
</evidence>
<dbReference type="Proteomes" id="UP000253782">
    <property type="component" value="Unassembled WGS sequence"/>
</dbReference>
<comment type="caution">
    <text evidence="2">The sequence shown here is derived from an EMBL/GenBank/DDBJ whole genome shotgun (WGS) entry which is preliminary data.</text>
</comment>
<dbReference type="RefSeq" id="WP_114846770.1">
    <property type="nucleotide sequence ID" value="NZ_JBHSPE010000021.1"/>
</dbReference>
<dbReference type="EMBL" id="QQAH01000017">
    <property type="protein sequence ID" value="RDD80385.1"/>
    <property type="molecule type" value="Genomic_DNA"/>
</dbReference>
<dbReference type="AlphaFoldDB" id="A0A369UJT7"/>
<proteinExistence type="predicted"/>
<sequence length="75" mass="8798">MKFDWHGGEISRTTEIDSDYRNTQNVRRFLSHQCGPEFKFDRGLMTWVRSGNAKNMGDIADEWLRRKASIGIPEH</sequence>
<name>A0A369UJT7_9GAMM</name>
<gene>
    <name evidence="2" type="ORF">DVJ77_17255</name>
</gene>
<dbReference type="Pfam" id="PF20026">
    <property type="entry name" value="DUF6434"/>
    <property type="match status" value="1"/>
</dbReference>
<protein>
    <recommendedName>
        <fullName evidence="1">DUF6434 domain-containing protein</fullName>
    </recommendedName>
</protein>
<accession>A0A369UJT7</accession>
<reference evidence="2 3" key="1">
    <citation type="submission" date="2018-07" db="EMBL/GenBank/DDBJ databases">
        <title>Dyella tabacisoli L4-6T, whole genome shotgun sequence.</title>
        <authorList>
            <person name="Zhou X.-K."/>
            <person name="Li W.-J."/>
            <person name="Duan Y.-Q."/>
        </authorList>
    </citation>
    <scope>NUCLEOTIDE SEQUENCE [LARGE SCALE GENOMIC DNA]</scope>
    <source>
        <strain evidence="2 3">L4-6</strain>
    </source>
</reference>
<dbReference type="OrthoDB" id="9778090at2"/>
<dbReference type="InterPro" id="IPR045492">
    <property type="entry name" value="DUF6434"/>
</dbReference>
<feature type="domain" description="DUF6434" evidence="1">
    <location>
        <begin position="3"/>
        <end position="66"/>
    </location>
</feature>